<feature type="domain" description="DUF7079" evidence="1">
    <location>
        <begin position="7"/>
        <end position="114"/>
    </location>
</feature>
<organism evidence="2 3">
    <name type="scientific">Pseudomonas frederiksbergensis</name>
    <dbReference type="NCBI Taxonomy" id="104087"/>
    <lineage>
        <taxon>Bacteria</taxon>
        <taxon>Pseudomonadati</taxon>
        <taxon>Pseudomonadota</taxon>
        <taxon>Gammaproteobacteria</taxon>
        <taxon>Pseudomonadales</taxon>
        <taxon>Pseudomonadaceae</taxon>
        <taxon>Pseudomonas</taxon>
    </lineage>
</organism>
<dbReference type="InterPro" id="IPR055507">
    <property type="entry name" value="DUF7079"/>
</dbReference>
<dbReference type="AlphaFoldDB" id="A0A0B1YVI6"/>
<dbReference type="OrthoDB" id="8684941at2"/>
<reference evidence="3" key="1">
    <citation type="submission" date="2015-03" db="EMBL/GenBank/DDBJ databases">
        <title>Pseudomonas frederiksbergensis hydrocarbon degrader.</title>
        <authorList>
            <person name="Brown L.M."/>
            <person name="Ruiz O.N."/>
            <person name="Mueller S."/>
            <person name="Gunasekera T.S."/>
        </authorList>
    </citation>
    <scope>NUCLEOTIDE SEQUENCE [LARGE SCALE GENOMIC DNA]</scope>
    <source>
        <strain evidence="3">SI8</strain>
    </source>
</reference>
<dbReference type="EMBL" id="JQGJ01000045">
    <property type="protein sequence ID" value="KHK61197.1"/>
    <property type="molecule type" value="Genomic_DNA"/>
</dbReference>
<proteinExistence type="predicted"/>
<dbReference type="Proteomes" id="UP000030949">
    <property type="component" value="Unassembled WGS sequence"/>
</dbReference>
<gene>
    <name evidence="2" type="ORF">JZ00_29950</name>
</gene>
<comment type="caution">
    <text evidence="2">The sequence shown here is derived from an EMBL/GenBank/DDBJ whole genome shotgun (WGS) entry which is preliminary data.</text>
</comment>
<dbReference type="Pfam" id="PF23296">
    <property type="entry name" value="DUF7079"/>
    <property type="match status" value="1"/>
</dbReference>
<dbReference type="RefSeq" id="WP_039594690.1">
    <property type="nucleotide sequence ID" value="NZ_CP142104.1"/>
</dbReference>
<accession>A0A0B1YVI6</accession>
<name>A0A0B1YVI6_9PSED</name>
<evidence type="ECO:0000313" key="3">
    <source>
        <dbReference type="Proteomes" id="UP000030949"/>
    </source>
</evidence>
<sequence>MGGQLDQRELWLALSYLFVDNEVDYVQIAAVAKSYSMVDVEDALFKMVAPVCIFNFFVSVPPIWFCFDREQLFSDIDSLIEKRAKQGPLGKCFTAVGERVLRFLGSDDWAELKAEIERANQKWG</sequence>
<protein>
    <recommendedName>
        <fullName evidence="1">DUF7079 domain-containing protein</fullName>
    </recommendedName>
</protein>
<evidence type="ECO:0000313" key="2">
    <source>
        <dbReference type="EMBL" id="KHK61197.1"/>
    </source>
</evidence>
<evidence type="ECO:0000259" key="1">
    <source>
        <dbReference type="Pfam" id="PF23296"/>
    </source>
</evidence>